<dbReference type="Gene3D" id="3.60.15.10">
    <property type="entry name" value="Ribonuclease Z/Hydroxyacylglutathione hydrolase-like"/>
    <property type="match status" value="1"/>
</dbReference>
<dbReference type="PANTHER" id="PTHR43084">
    <property type="entry name" value="PERSULFIDE DIOXYGENASE ETHE1"/>
    <property type="match status" value="1"/>
</dbReference>
<dbReference type="GO" id="GO:0046872">
    <property type="term" value="F:metal ion binding"/>
    <property type="evidence" value="ECO:0007669"/>
    <property type="project" value="UniProtKB-KW"/>
</dbReference>
<evidence type="ECO:0000256" key="12">
    <source>
        <dbReference type="ARBA" id="ARBA00065219"/>
    </source>
</evidence>
<dbReference type="InterPro" id="IPR001279">
    <property type="entry name" value="Metallo-B-lactamas"/>
</dbReference>
<keyword evidence="8" id="KW-0560">Oxidoreductase</keyword>
<dbReference type="GO" id="GO:0070813">
    <property type="term" value="P:hydrogen sulfide metabolic process"/>
    <property type="evidence" value="ECO:0007669"/>
    <property type="project" value="TreeGrafter"/>
</dbReference>
<keyword evidence="6" id="KW-0223">Dioxygenase</keyword>
<dbReference type="GO" id="GO:0006749">
    <property type="term" value="P:glutathione metabolic process"/>
    <property type="evidence" value="ECO:0007669"/>
    <property type="project" value="InterPro"/>
</dbReference>
<evidence type="ECO:0000256" key="13">
    <source>
        <dbReference type="ARBA" id="ARBA00066686"/>
    </source>
</evidence>
<comment type="similarity">
    <text evidence="3">Belongs to the metallo-beta-lactamase superfamily. Glyoxalase II family.</text>
</comment>
<dbReference type="STRING" id="6832.A0A553PJG5"/>
<evidence type="ECO:0000256" key="3">
    <source>
        <dbReference type="ARBA" id="ARBA00006759"/>
    </source>
</evidence>
<feature type="transmembrane region" description="Helical" evidence="16">
    <location>
        <begin position="223"/>
        <end position="243"/>
    </location>
</feature>
<keyword evidence="16" id="KW-1133">Transmembrane helix</keyword>
<keyword evidence="16" id="KW-0812">Transmembrane</keyword>
<dbReference type="EMBL" id="VCGU01000003">
    <property type="protein sequence ID" value="TRY77826.1"/>
    <property type="molecule type" value="Genomic_DNA"/>
</dbReference>
<organism evidence="18 19">
    <name type="scientific">Tigriopus californicus</name>
    <name type="common">Marine copepod</name>
    <dbReference type="NCBI Taxonomy" id="6832"/>
    <lineage>
        <taxon>Eukaryota</taxon>
        <taxon>Metazoa</taxon>
        <taxon>Ecdysozoa</taxon>
        <taxon>Arthropoda</taxon>
        <taxon>Crustacea</taxon>
        <taxon>Multicrustacea</taxon>
        <taxon>Hexanauplia</taxon>
        <taxon>Copepoda</taxon>
        <taxon>Harpacticoida</taxon>
        <taxon>Harpacticidae</taxon>
        <taxon>Tigriopus</taxon>
    </lineage>
</organism>
<evidence type="ECO:0000313" key="19">
    <source>
        <dbReference type="Proteomes" id="UP000318571"/>
    </source>
</evidence>
<keyword evidence="4" id="KW-0479">Metal-binding</keyword>
<dbReference type="GO" id="GO:0050313">
    <property type="term" value="F:sulfur dioxygenase activity"/>
    <property type="evidence" value="ECO:0007669"/>
    <property type="project" value="UniProtKB-EC"/>
</dbReference>
<keyword evidence="5" id="KW-0809">Transit peptide</keyword>
<evidence type="ECO:0000256" key="14">
    <source>
        <dbReference type="ARBA" id="ARBA00067300"/>
    </source>
</evidence>
<dbReference type="SUPFAM" id="SSF56281">
    <property type="entry name" value="Metallo-hydrolase/oxidoreductase"/>
    <property type="match status" value="1"/>
</dbReference>
<evidence type="ECO:0000256" key="2">
    <source>
        <dbReference type="ARBA" id="ARBA00004173"/>
    </source>
</evidence>
<evidence type="ECO:0000256" key="16">
    <source>
        <dbReference type="SAM" id="Phobius"/>
    </source>
</evidence>
<dbReference type="Pfam" id="PF00753">
    <property type="entry name" value="Lactamase_B"/>
    <property type="match status" value="1"/>
</dbReference>
<comment type="subcellular location">
    <subcellularLocation>
        <location evidence="2">Mitochondrion</location>
    </subcellularLocation>
</comment>
<keyword evidence="10" id="KW-0496">Mitochondrion</keyword>
<dbReference type="SMART" id="SM00849">
    <property type="entry name" value="Lactamase_B"/>
    <property type="match status" value="1"/>
</dbReference>
<proteinExistence type="inferred from homology"/>
<evidence type="ECO:0000256" key="4">
    <source>
        <dbReference type="ARBA" id="ARBA00022723"/>
    </source>
</evidence>
<feature type="domain" description="Metallo-beta-lactamase" evidence="17">
    <location>
        <begin position="21"/>
        <end position="182"/>
    </location>
</feature>
<dbReference type="AlphaFoldDB" id="A0A553PJG5"/>
<keyword evidence="7" id="KW-0007">Acetylation</keyword>
<comment type="catalytic activity">
    <reaction evidence="11">
        <text>S-sulfanylglutathione + O2 + H2O = sulfite + glutathione + 2 H(+)</text>
        <dbReference type="Rhea" id="RHEA:12981"/>
        <dbReference type="ChEBI" id="CHEBI:15377"/>
        <dbReference type="ChEBI" id="CHEBI:15378"/>
        <dbReference type="ChEBI" id="CHEBI:15379"/>
        <dbReference type="ChEBI" id="CHEBI:17359"/>
        <dbReference type="ChEBI" id="CHEBI:57925"/>
        <dbReference type="ChEBI" id="CHEBI:58905"/>
        <dbReference type="EC" id="1.13.11.18"/>
    </reaction>
</comment>
<evidence type="ECO:0000256" key="8">
    <source>
        <dbReference type="ARBA" id="ARBA00023002"/>
    </source>
</evidence>
<evidence type="ECO:0000256" key="10">
    <source>
        <dbReference type="ARBA" id="ARBA00023128"/>
    </source>
</evidence>
<comment type="subunit">
    <text evidence="12">Homodimer. Monomer. Interacts with TST. May interact with RELA.</text>
</comment>
<dbReference type="GO" id="GO:0005739">
    <property type="term" value="C:mitochondrion"/>
    <property type="evidence" value="ECO:0007669"/>
    <property type="project" value="UniProtKB-SubCell"/>
</dbReference>
<evidence type="ECO:0000313" key="18">
    <source>
        <dbReference type="EMBL" id="TRY77826.1"/>
    </source>
</evidence>
<dbReference type="EC" id="1.13.11.18" evidence="13"/>
<name>A0A553PJG5_TIGCA</name>
<gene>
    <name evidence="18" type="ORF">TCAL_07832</name>
</gene>
<protein>
    <recommendedName>
        <fullName evidence="14">Persulfide dioxygenase ETHE1, mitochondrial</fullName>
        <ecNumber evidence="13">1.13.11.18</ecNumber>
    </recommendedName>
    <alternativeName>
        <fullName evidence="15">Sulfur dioxygenase ETHE1</fullName>
    </alternativeName>
</protein>
<dbReference type="InterPro" id="IPR044528">
    <property type="entry name" value="POD-like_MBL-fold"/>
</dbReference>
<sequence length="268" mass="30127">MNQPQLSETFLFRQFFDRTSCTYTYLLADTQTKEAVLIDPVIELAERDRKAVQELGLNLIYALNTHMHADHITGTGLLKKLIPTCKSMIAESSGAKGDILLKNSDKVKFGNFELEVRSTPGHTEGCVTYVCHSQSMAFTGDTLLIRGCGRTDFQGGSSDILYDSVWKQIFTLPENFTLFPAHDYKGCTKTSVAEERELNPRLTKSKEEFVKIMAELGLPYPKMIGEFCFNSFVFLLATIIPLIELKMYNERGLLLVDVSLCTFKMGDA</sequence>
<evidence type="ECO:0000256" key="9">
    <source>
        <dbReference type="ARBA" id="ARBA00023004"/>
    </source>
</evidence>
<keyword evidence="9" id="KW-0408">Iron</keyword>
<keyword evidence="19" id="KW-1185">Reference proteome</keyword>
<dbReference type="InterPro" id="IPR036866">
    <property type="entry name" value="RibonucZ/Hydroxyglut_hydro"/>
</dbReference>
<reference evidence="18 19" key="1">
    <citation type="journal article" date="2018" name="Nat. Ecol. Evol.">
        <title>Genomic signatures of mitonuclear coevolution across populations of Tigriopus californicus.</title>
        <authorList>
            <person name="Barreto F.S."/>
            <person name="Watson E.T."/>
            <person name="Lima T.G."/>
            <person name="Willett C.S."/>
            <person name="Edmands S."/>
            <person name="Li W."/>
            <person name="Burton R.S."/>
        </authorList>
    </citation>
    <scope>NUCLEOTIDE SEQUENCE [LARGE SCALE GENOMIC DNA]</scope>
    <source>
        <strain evidence="18 19">San Diego</strain>
    </source>
</reference>
<dbReference type="CDD" id="cd07724">
    <property type="entry name" value="POD-like_MBL-fold"/>
    <property type="match status" value="1"/>
</dbReference>
<evidence type="ECO:0000256" key="1">
    <source>
        <dbReference type="ARBA" id="ARBA00001954"/>
    </source>
</evidence>
<evidence type="ECO:0000256" key="11">
    <source>
        <dbReference type="ARBA" id="ARBA00050990"/>
    </source>
</evidence>
<evidence type="ECO:0000256" key="15">
    <source>
        <dbReference type="ARBA" id="ARBA00077964"/>
    </source>
</evidence>
<dbReference type="OMA" id="DYKGDTV"/>
<evidence type="ECO:0000256" key="6">
    <source>
        <dbReference type="ARBA" id="ARBA00022964"/>
    </source>
</evidence>
<comment type="cofactor">
    <cofactor evidence="1">
        <name>Fe(2+)</name>
        <dbReference type="ChEBI" id="CHEBI:29033"/>
    </cofactor>
</comment>
<dbReference type="GO" id="GO:0031123">
    <property type="term" value="P:RNA 3'-end processing"/>
    <property type="evidence" value="ECO:0007669"/>
    <property type="project" value="UniProtKB-ARBA"/>
</dbReference>
<evidence type="ECO:0000256" key="7">
    <source>
        <dbReference type="ARBA" id="ARBA00022990"/>
    </source>
</evidence>
<dbReference type="PANTHER" id="PTHR43084:SF1">
    <property type="entry name" value="PERSULFIDE DIOXYGENASE ETHE1, MITOCHONDRIAL"/>
    <property type="match status" value="1"/>
</dbReference>
<keyword evidence="16" id="KW-0472">Membrane</keyword>
<evidence type="ECO:0000256" key="5">
    <source>
        <dbReference type="ARBA" id="ARBA00022946"/>
    </source>
</evidence>
<accession>A0A553PJG5</accession>
<dbReference type="FunFam" id="3.60.15.10:FF:000013">
    <property type="entry name" value="Persulfide dioxygenase ETHE1, mitochondrial"/>
    <property type="match status" value="1"/>
</dbReference>
<dbReference type="InterPro" id="IPR051682">
    <property type="entry name" value="Mito_Persulfide_Diox"/>
</dbReference>
<evidence type="ECO:0000259" key="17">
    <source>
        <dbReference type="SMART" id="SM00849"/>
    </source>
</evidence>
<dbReference type="Proteomes" id="UP000318571">
    <property type="component" value="Chromosome 11"/>
</dbReference>
<comment type="caution">
    <text evidence="18">The sequence shown here is derived from an EMBL/GenBank/DDBJ whole genome shotgun (WGS) entry which is preliminary data.</text>
</comment>